<dbReference type="AlphaFoldDB" id="A0AAV5N006"/>
<organism evidence="2 3">
    <name type="scientific">Leminorella grimontii</name>
    <dbReference type="NCBI Taxonomy" id="82981"/>
    <lineage>
        <taxon>Bacteria</taxon>
        <taxon>Pseudomonadati</taxon>
        <taxon>Pseudomonadota</taxon>
        <taxon>Gammaproteobacteria</taxon>
        <taxon>Enterobacterales</taxon>
        <taxon>Budviciaceae</taxon>
        <taxon>Leminorella</taxon>
    </lineage>
</organism>
<accession>A0AAV5N006</accession>
<dbReference type="RefSeq" id="WP_027272942.1">
    <property type="nucleotide sequence ID" value="NZ_BRLH01000001.1"/>
</dbReference>
<sequence length="94" mass="10542">MTSNLKSYRCDRCGNYIHRGTEAEEESVETGRTKIEYQATFANKSDSHWLGSNYSGIKCLCLACTRDFLSFIIGEPTPAPANQTNKSRASRDKI</sequence>
<keyword evidence="3" id="KW-1185">Reference proteome</keyword>
<reference evidence="2" key="1">
    <citation type="submission" date="2022-06" db="EMBL/GenBank/DDBJ databases">
        <title>Draft genome sequences of Leminorella grimontii str. JCM5902.</title>
        <authorList>
            <person name="Wakabayashi Y."/>
            <person name="Kojima K."/>
        </authorList>
    </citation>
    <scope>NUCLEOTIDE SEQUENCE</scope>
    <source>
        <strain evidence="2">JCM 5902</strain>
    </source>
</reference>
<gene>
    <name evidence="2" type="ORF">SOASR030_04860</name>
</gene>
<feature type="region of interest" description="Disordered" evidence="1">
    <location>
        <begin position="75"/>
        <end position="94"/>
    </location>
</feature>
<evidence type="ECO:0000313" key="3">
    <source>
        <dbReference type="Proteomes" id="UP001058124"/>
    </source>
</evidence>
<name>A0AAV5N006_9GAMM</name>
<evidence type="ECO:0000256" key="1">
    <source>
        <dbReference type="SAM" id="MobiDB-lite"/>
    </source>
</evidence>
<dbReference type="Proteomes" id="UP001058124">
    <property type="component" value="Unassembled WGS sequence"/>
</dbReference>
<evidence type="ECO:0000313" key="2">
    <source>
        <dbReference type="EMBL" id="GKX54374.1"/>
    </source>
</evidence>
<proteinExistence type="predicted"/>
<protein>
    <submittedName>
        <fullName evidence="2">Uncharacterized protein</fullName>
    </submittedName>
</protein>
<dbReference type="EMBL" id="BRLH01000001">
    <property type="protein sequence ID" value="GKX54374.1"/>
    <property type="molecule type" value="Genomic_DNA"/>
</dbReference>
<comment type="caution">
    <text evidence="2">The sequence shown here is derived from an EMBL/GenBank/DDBJ whole genome shotgun (WGS) entry which is preliminary data.</text>
</comment>